<dbReference type="PANTHER" id="PTHR23084">
    <property type="entry name" value="PHOSPHATIDYLINOSITOL-4-PHOSPHATE 5-KINASE RELATED"/>
    <property type="match status" value="1"/>
</dbReference>
<dbReference type="InterPro" id="IPR003409">
    <property type="entry name" value="MORN"/>
</dbReference>
<reference evidence="4" key="1">
    <citation type="journal article" date="2006" name="PLoS Biol.">
        <title>Macronuclear genome sequence of the ciliate Tetrahymena thermophila, a model eukaryote.</title>
        <authorList>
            <person name="Eisen J.A."/>
            <person name="Coyne R.S."/>
            <person name="Wu M."/>
            <person name="Wu D."/>
            <person name="Thiagarajan M."/>
            <person name="Wortman J.R."/>
            <person name="Badger J.H."/>
            <person name="Ren Q."/>
            <person name="Amedeo P."/>
            <person name="Jones K.M."/>
            <person name="Tallon L.J."/>
            <person name="Delcher A.L."/>
            <person name="Salzberg S.L."/>
            <person name="Silva J.C."/>
            <person name="Haas B.J."/>
            <person name="Majoros W.H."/>
            <person name="Farzad M."/>
            <person name="Carlton J.M."/>
            <person name="Smith R.K. Jr."/>
            <person name="Garg J."/>
            <person name="Pearlman R.E."/>
            <person name="Karrer K.M."/>
            <person name="Sun L."/>
            <person name="Manning G."/>
            <person name="Elde N.C."/>
            <person name="Turkewitz A.P."/>
            <person name="Asai D.J."/>
            <person name="Wilkes D.E."/>
            <person name="Wang Y."/>
            <person name="Cai H."/>
            <person name="Collins K."/>
            <person name="Stewart B.A."/>
            <person name="Lee S.R."/>
            <person name="Wilamowska K."/>
            <person name="Weinberg Z."/>
            <person name="Ruzzo W.L."/>
            <person name="Wloga D."/>
            <person name="Gaertig J."/>
            <person name="Frankel J."/>
            <person name="Tsao C.-C."/>
            <person name="Gorovsky M.A."/>
            <person name="Keeling P.J."/>
            <person name="Waller R.F."/>
            <person name="Patron N.J."/>
            <person name="Cherry J.M."/>
            <person name="Stover N.A."/>
            <person name="Krieger C.J."/>
            <person name="del Toro C."/>
            <person name="Ryder H.F."/>
            <person name="Williamson S.C."/>
            <person name="Barbeau R.A."/>
            <person name="Hamilton E.P."/>
            <person name="Orias E."/>
        </authorList>
    </citation>
    <scope>NUCLEOTIDE SEQUENCE [LARGE SCALE GENOMIC DNA]</scope>
    <source>
        <strain evidence="4">SB210</strain>
    </source>
</reference>
<proteinExistence type="predicted"/>
<accession>Q245C2</accession>
<keyword evidence="4" id="KW-1185">Reference proteome</keyword>
<dbReference type="AlphaFoldDB" id="Q245C2"/>
<dbReference type="SUPFAM" id="SSF82185">
    <property type="entry name" value="Histone H3 K4-specific methyltransferase SET7/9 N-terminal domain"/>
    <property type="match status" value="1"/>
</dbReference>
<dbReference type="OrthoDB" id="437960at2759"/>
<dbReference type="eggNOG" id="KOG0229">
    <property type="taxonomic scope" value="Eukaryota"/>
</dbReference>
<dbReference type="HOGENOM" id="CLU_864614_0_0_1"/>
<dbReference type="OMA" id="NMTPFFA"/>
<evidence type="ECO:0000313" key="3">
    <source>
        <dbReference type="EMBL" id="EAS03442.1"/>
    </source>
</evidence>
<dbReference type="RefSeq" id="XP_001023687.1">
    <property type="nucleotide sequence ID" value="XM_001023687.2"/>
</dbReference>
<evidence type="ECO:0000256" key="2">
    <source>
        <dbReference type="SAM" id="MobiDB-lite"/>
    </source>
</evidence>
<dbReference type="GeneID" id="7847104"/>
<protein>
    <submittedName>
        <fullName evidence="3">MORN motif protein</fullName>
    </submittedName>
</protein>
<name>Q245C2_TETTS</name>
<keyword evidence="1" id="KW-0677">Repeat</keyword>
<evidence type="ECO:0000256" key="1">
    <source>
        <dbReference type="ARBA" id="ARBA00022737"/>
    </source>
</evidence>
<dbReference type="Proteomes" id="UP000009168">
    <property type="component" value="Unassembled WGS sequence"/>
</dbReference>
<gene>
    <name evidence="3" type="ORF">TTHERM_00732890</name>
</gene>
<dbReference type="Gene3D" id="2.20.110.10">
    <property type="entry name" value="Histone H3 K4-specific methyltransferase SET7/9 N-terminal domain"/>
    <property type="match status" value="2"/>
</dbReference>
<dbReference type="STRING" id="312017.Q245C2"/>
<organism evidence="3 4">
    <name type="scientific">Tetrahymena thermophila (strain SB210)</name>
    <dbReference type="NCBI Taxonomy" id="312017"/>
    <lineage>
        <taxon>Eukaryota</taxon>
        <taxon>Sar</taxon>
        <taxon>Alveolata</taxon>
        <taxon>Ciliophora</taxon>
        <taxon>Intramacronucleata</taxon>
        <taxon>Oligohymenophorea</taxon>
        <taxon>Hymenostomatida</taxon>
        <taxon>Tetrahymenina</taxon>
        <taxon>Tetrahymenidae</taxon>
        <taxon>Tetrahymena</taxon>
    </lineage>
</organism>
<evidence type="ECO:0000313" key="4">
    <source>
        <dbReference type="Proteomes" id="UP000009168"/>
    </source>
</evidence>
<dbReference type="EMBL" id="GG662485">
    <property type="protein sequence ID" value="EAS03442.1"/>
    <property type="molecule type" value="Genomic_DNA"/>
</dbReference>
<dbReference type="InParanoid" id="Q245C2"/>
<feature type="region of interest" description="Disordered" evidence="2">
    <location>
        <begin position="1"/>
        <end position="30"/>
    </location>
</feature>
<dbReference type="KEGG" id="tet:TTHERM_00732890"/>
<dbReference type="SMART" id="SM00698">
    <property type="entry name" value="MORN"/>
    <property type="match status" value="4"/>
</dbReference>
<sequence>MSKPAPQKKVPSKVNLPPPEAEPVKEEEPQVQQHIEMEGFGRFEYRNGLVYEGQWKLVNGVKMKHGEGVLIFQGSTSYEAGNEEYRGSWQEDKMHGFGVYKYTSGAIYTGEWYKGKQQGRGTYEFPDGTLYEGEWKDHKMHGEGYFVDKDGNRWEGEFVDGVYQSKMQKELKMEKMLKKKELEIKLSSTQFFDKFAESFAKSDKKTMKENLLPYFVTQEEIKLYVNGPYPKFEDKAPEKWNEVIAFVKNYTMVNVLRHGSNAKILQPSNVLSSQFNGLGQIVEFQKDEGDRVVKLVLCNALENSWTIVFFFDSAEPEKKGKK</sequence>
<dbReference type="Pfam" id="PF02493">
    <property type="entry name" value="MORN"/>
    <property type="match status" value="4"/>
</dbReference>
<dbReference type="PANTHER" id="PTHR23084:SF262">
    <property type="entry name" value="FYVE-TYPE DOMAIN-CONTAINING PROTEIN"/>
    <property type="match status" value="1"/>
</dbReference>